<gene>
    <name evidence="2" type="ORF">B0J11DRAFT_585837</name>
</gene>
<dbReference type="Proteomes" id="UP000700596">
    <property type="component" value="Unassembled WGS sequence"/>
</dbReference>
<comment type="caution">
    <text evidence="2">The sequence shown here is derived from an EMBL/GenBank/DDBJ whole genome shotgun (WGS) entry which is preliminary data.</text>
</comment>
<evidence type="ECO:0000256" key="1">
    <source>
        <dbReference type="SAM" id="MobiDB-lite"/>
    </source>
</evidence>
<dbReference type="EMBL" id="JAGMWT010000024">
    <property type="protein sequence ID" value="KAH7111272.1"/>
    <property type="molecule type" value="Genomic_DNA"/>
</dbReference>
<keyword evidence="3" id="KW-1185">Reference proteome</keyword>
<organism evidence="2 3">
    <name type="scientific">Dendryphion nanum</name>
    <dbReference type="NCBI Taxonomy" id="256645"/>
    <lineage>
        <taxon>Eukaryota</taxon>
        <taxon>Fungi</taxon>
        <taxon>Dikarya</taxon>
        <taxon>Ascomycota</taxon>
        <taxon>Pezizomycotina</taxon>
        <taxon>Dothideomycetes</taxon>
        <taxon>Pleosporomycetidae</taxon>
        <taxon>Pleosporales</taxon>
        <taxon>Torulaceae</taxon>
        <taxon>Dendryphion</taxon>
    </lineage>
</organism>
<proteinExistence type="predicted"/>
<protein>
    <submittedName>
        <fullName evidence="2">Uncharacterized protein</fullName>
    </submittedName>
</protein>
<accession>A0A9P9I8X1</accession>
<feature type="region of interest" description="Disordered" evidence="1">
    <location>
        <begin position="1"/>
        <end position="25"/>
    </location>
</feature>
<feature type="compositionally biased region" description="Basic and acidic residues" evidence="1">
    <location>
        <begin position="10"/>
        <end position="25"/>
    </location>
</feature>
<evidence type="ECO:0000313" key="2">
    <source>
        <dbReference type="EMBL" id="KAH7111272.1"/>
    </source>
</evidence>
<reference evidence="2" key="1">
    <citation type="journal article" date="2021" name="Nat. Commun.">
        <title>Genetic determinants of endophytism in the Arabidopsis root mycobiome.</title>
        <authorList>
            <person name="Mesny F."/>
            <person name="Miyauchi S."/>
            <person name="Thiergart T."/>
            <person name="Pickel B."/>
            <person name="Atanasova L."/>
            <person name="Karlsson M."/>
            <person name="Huettel B."/>
            <person name="Barry K.W."/>
            <person name="Haridas S."/>
            <person name="Chen C."/>
            <person name="Bauer D."/>
            <person name="Andreopoulos W."/>
            <person name="Pangilinan J."/>
            <person name="LaButti K."/>
            <person name="Riley R."/>
            <person name="Lipzen A."/>
            <person name="Clum A."/>
            <person name="Drula E."/>
            <person name="Henrissat B."/>
            <person name="Kohler A."/>
            <person name="Grigoriev I.V."/>
            <person name="Martin F.M."/>
            <person name="Hacquard S."/>
        </authorList>
    </citation>
    <scope>NUCLEOTIDE SEQUENCE</scope>
    <source>
        <strain evidence="2">MPI-CAGE-CH-0243</strain>
    </source>
</reference>
<dbReference type="AlphaFoldDB" id="A0A9P9I8X1"/>
<sequence length="180" mass="20183">MSRKSYPRKTYQDKMHPEPKKSKHHEDAEIFKLLKTCVPDSVRFKCSLCGQARSSKRQNDGPEDSHDILICSRPKCKQFKALLANISTSYTLTVEINHYHYNGADVEVTEPCNTAELHGASSLVNRAELPGEAVYRPYSGAHATNVKPLLTRPEIAPPPVNMSRKSTYGIDNTRKHAGSF</sequence>
<evidence type="ECO:0000313" key="3">
    <source>
        <dbReference type="Proteomes" id="UP000700596"/>
    </source>
</evidence>
<name>A0A9P9I8X1_9PLEO</name>